<keyword evidence="1" id="KW-1133">Transmembrane helix</keyword>
<dbReference type="RefSeq" id="XP_028869647.1">
    <property type="nucleotide sequence ID" value="XM_029013814.1"/>
</dbReference>
<feature type="transmembrane region" description="Helical" evidence="1">
    <location>
        <begin position="1841"/>
        <end position="1864"/>
    </location>
</feature>
<dbReference type="Proteomes" id="UP000236319">
    <property type="component" value="Unassembled WGS sequence"/>
</dbReference>
<evidence type="ECO:0008006" key="4">
    <source>
        <dbReference type="Google" id="ProtNLM"/>
    </source>
</evidence>
<evidence type="ECO:0000313" key="3">
    <source>
        <dbReference type="Proteomes" id="UP000236319"/>
    </source>
</evidence>
<organism evidence="2 3">
    <name type="scientific">Babesia ovata</name>
    <dbReference type="NCBI Taxonomy" id="189622"/>
    <lineage>
        <taxon>Eukaryota</taxon>
        <taxon>Sar</taxon>
        <taxon>Alveolata</taxon>
        <taxon>Apicomplexa</taxon>
        <taxon>Aconoidasida</taxon>
        <taxon>Piroplasmida</taxon>
        <taxon>Babesiidae</taxon>
        <taxon>Babesia</taxon>
    </lineage>
</organism>
<keyword evidence="1" id="KW-0472">Membrane</keyword>
<dbReference type="OrthoDB" id="365890at2759"/>
<proteinExistence type="predicted"/>
<dbReference type="EMBL" id="BDSA01000042">
    <property type="protein sequence ID" value="GBE63404.1"/>
    <property type="molecule type" value="Genomic_DNA"/>
</dbReference>
<evidence type="ECO:0000256" key="1">
    <source>
        <dbReference type="SAM" id="Phobius"/>
    </source>
</evidence>
<dbReference type="VEuPathDB" id="PiroplasmaDB:BOVATA_048970"/>
<accession>A0A2H6KK82</accession>
<gene>
    <name evidence="2" type="ORF">BOVATA_048970</name>
</gene>
<reference evidence="2 3" key="1">
    <citation type="journal article" date="2017" name="BMC Genomics">
        <title>Whole-genome assembly of Babesia ovata and comparative genomics between closely related pathogens.</title>
        <authorList>
            <person name="Yamagishi J."/>
            <person name="Asada M."/>
            <person name="Hakimi H."/>
            <person name="Tanaka T.Q."/>
            <person name="Sugimoto C."/>
            <person name="Kawazu S."/>
        </authorList>
    </citation>
    <scope>NUCLEOTIDE SEQUENCE [LARGE SCALE GENOMIC DNA]</scope>
    <source>
        <strain evidence="2 3">Miyake</strain>
    </source>
</reference>
<evidence type="ECO:0000313" key="2">
    <source>
        <dbReference type="EMBL" id="GBE63404.1"/>
    </source>
</evidence>
<name>A0A2H6KK82_9APIC</name>
<keyword evidence="3" id="KW-1185">Reference proteome</keyword>
<protein>
    <recommendedName>
        <fullName evidence="4">C3H1-type domain-containing protein</fullName>
    </recommendedName>
</protein>
<comment type="caution">
    <text evidence="2">The sequence shown here is derived from an EMBL/GenBank/DDBJ whole genome shotgun (WGS) entry which is preliminary data.</text>
</comment>
<dbReference type="GeneID" id="39877174"/>
<sequence length="1903" mass="212723">MVSLAELSGQLGKFIGPEKAVTKAINDGINIIINSDNDFKSLRKSPSSASQSVAAVSAGLINGGELEKEIQHYEALKKPLEDRQNDKFSPLSSEDSRLLSSHQSKLDALEKLSKLNESLNSVNNQHDDVCKNLLDNLCTGLEKFLGFQNGNYTGEGIVYSDLDRLCDGVMAFLHGVLSGVKDDESVRTYDKNNNPNITSVISFLNTSVGKGREAFEEAVRQVSSTSNVTIELGKYVQEVTSQESKPLKEQLTKWTKTVEDIDTHINDNILSNVSKLDPALSDKILRKIEPVQKVVAQLGRVAGTDAVIQQATYVDRTLVEQEVLLQNTLKHDFDVINDKMGTLGHRRKRGFENINKCLDYAKRLVGQYIDAFDEKYKETILGKFGNIKSQILHVDPKSTEAGASGDMSILRKEIKDIRNQVMGLELVYKTELKSIKAKVDGAVNSATSHLSKVDEAVKRDLVTLRRNIEKALQTYVEQLKSSGINNLGEKVKSDLERLKDRVIYILKEDVGGVMKEIKDEVGKIKGSRSGNTGLDGINKKIVEEWAAKFKTFDAIVQGWLGDNILGKNRTVDDCLKQYIQDNDGHLLSGITTPTNMYEQIKIQITEALRAEEIRKAGEKVSKKMQEYGAEKVQGNIKAVKEGCENFAGDLRKVIDQRVKTIVEKLENDPILVMPHHRANYSHELSPAIEAVLVALCTSATEASRELESLTGSGNTRSIDIGEKLDEALADATQLDGKLEKGKGHFATRLDVRIRTGVSTVMVADTWTGAFDLSKKMSSFYTANQKLTEALNSGITGKVKSILGDKIGEADVMKISFRDDDDDRGVMSEYKKQTNQKGANGALTDGALRDKINQIKDQFGKTVTVNDEPSLGYKVQAEQISGYSKHQPILMQAIDSALAMIGYLEKTPDEIKKKKAETEELIDKLKSKLKKLQEHFETIGIAVCHADDALKHAIETLRSTLSVARENAEQSVQAAFIAIRNQIRAMFAASHAADLQALRALVDQQLREVQTIIARDAVTGVKGLLQGLNGMRFGINKYGVPQFTTSPDKNLLQQIKKEAESHQSDTPIKDTFTKLAKAFHSYFTPIHTHIERQIKEQLEKLPDDKRTDENLNNLNVAKGKLDDLLEHLKETKVNDNSRKYIFNKEFVDLRDNLISSLTSLAPSQFANLRHPELLDAVGKGLQRFTDELKKAYVNTYDGGEEITWRKQGTTATVYTTHVSYNTELTEESQKGARVFLTISRMIYENLFKLRDECEGRWSDKYICETDSKGDNPLGSFLKGCGFRVAENEASKKGELRFPYTQFKGEGIKDLLPYTPASTSVIQLLETLVPYLNQYNQIGHNKHIPSPRVPCSIYEMLAWCCGLQFNSVYELLVKYCDEYDTNDTDKTPDTDFKNRLSDAVDHGLPILCKYSHNLLITILGTGDEDTLYGVELSNNSLNLKYPTSGADCLHTLLDILRKLLPTLRFLKSKCKLSTQHGGWEQCEYGKDIAPANWPCKDHSTKESNCQPMCRPNGEPTCQPKSPLMSYLNDTLPGHLPHDVSAIGCRATCNTCPKSKPGQPCLTPLGFRGFSGSTRTGKELCEALGRFFSSANLSPLFCIAPKPPSTLPEHFSFAITLVNGWRNIATDPYEQRIKSSIRNASIKLYDNPDDLTKAIIDAYGSASADHTDCTHHHLTHLTSFGVCSRKTKNIECVPYVSPLCRYSYHDLVNKHANLYLSWSIYLPWAFWECLKNLYDEFCDIFCQDWGCRSCLRGNKCKRGKHGVVEDDKKDVTCQCKSMVQCKGVSPTLYKCGLSFGEAWKLNAESRPRTCSDFCSQLKNVLHSDYFTKLFGKCDEFLWIIREPFSYLLLALWSLSLLYLLHITVVRLDVLRIRSHLRSPSSHRIAAQSLLAAARVKALANVKYFSP</sequence>
<keyword evidence="1" id="KW-0812">Transmembrane</keyword>